<organism evidence="9 10">
    <name type="scientific">Lupinus angustifolius</name>
    <name type="common">Narrow-leaved blue lupine</name>
    <dbReference type="NCBI Taxonomy" id="3871"/>
    <lineage>
        <taxon>Eukaryota</taxon>
        <taxon>Viridiplantae</taxon>
        <taxon>Streptophyta</taxon>
        <taxon>Embryophyta</taxon>
        <taxon>Tracheophyta</taxon>
        <taxon>Spermatophyta</taxon>
        <taxon>Magnoliopsida</taxon>
        <taxon>eudicotyledons</taxon>
        <taxon>Gunneridae</taxon>
        <taxon>Pentapetalae</taxon>
        <taxon>rosids</taxon>
        <taxon>fabids</taxon>
        <taxon>Fabales</taxon>
        <taxon>Fabaceae</taxon>
        <taxon>Papilionoideae</taxon>
        <taxon>50 kb inversion clade</taxon>
        <taxon>genistoids sensu lato</taxon>
        <taxon>core genistoids</taxon>
        <taxon>Genisteae</taxon>
        <taxon>Lupinus</taxon>
    </lineage>
</organism>
<dbReference type="InterPro" id="IPR020966">
    <property type="entry name" value="ALMT"/>
</dbReference>
<keyword evidence="5" id="KW-0175">Coiled coil</keyword>
<feature type="compositionally biased region" description="Polar residues" evidence="6">
    <location>
        <begin position="32"/>
        <end position="49"/>
    </location>
</feature>
<feature type="transmembrane region" description="Helical" evidence="7">
    <location>
        <begin position="668"/>
        <end position="689"/>
    </location>
</feature>
<keyword evidence="2 7" id="KW-0812">Transmembrane</keyword>
<comment type="subcellular location">
    <subcellularLocation>
        <location evidence="1">Membrane</location>
        <topology evidence="1">Multi-pass membrane protein</topology>
    </subcellularLocation>
</comment>
<proteinExistence type="predicted"/>
<evidence type="ECO:0000313" key="9">
    <source>
        <dbReference type="EMBL" id="OIV94058.1"/>
    </source>
</evidence>
<keyword evidence="3 7" id="KW-1133">Transmembrane helix</keyword>
<dbReference type="InterPro" id="IPR046527">
    <property type="entry name" value="PIR2-like_helical"/>
</dbReference>
<feature type="compositionally biased region" description="Low complexity" evidence="6">
    <location>
        <begin position="9"/>
        <end position="25"/>
    </location>
</feature>
<dbReference type="GO" id="GO:0016020">
    <property type="term" value="C:membrane"/>
    <property type="evidence" value="ECO:0007669"/>
    <property type="project" value="UniProtKB-SubCell"/>
</dbReference>
<reference evidence="9 10" key="1">
    <citation type="journal article" date="2017" name="Plant Biotechnol. J.">
        <title>A comprehensive draft genome sequence for lupin (Lupinus angustifolius), an emerging health food: insights into plant-microbe interactions and legume evolution.</title>
        <authorList>
            <person name="Hane J.K."/>
            <person name="Ming Y."/>
            <person name="Kamphuis L.G."/>
            <person name="Nelson M.N."/>
            <person name="Garg G."/>
            <person name="Atkins C.A."/>
            <person name="Bayer P.E."/>
            <person name="Bravo A."/>
            <person name="Bringans S."/>
            <person name="Cannon S."/>
            <person name="Edwards D."/>
            <person name="Foley R."/>
            <person name="Gao L.L."/>
            <person name="Harrison M.J."/>
            <person name="Huang W."/>
            <person name="Hurgobin B."/>
            <person name="Li S."/>
            <person name="Liu C.W."/>
            <person name="McGrath A."/>
            <person name="Morahan G."/>
            <person name="Murray J."/>
            <person name="Weller J."/>
            <person name="Jian J."/>
            <person name="Singh K.B."/>
        </authorList>
    </citation>
    <scope>NUCLEOTIDE SEQUENCE [LARGE SCALE GENOMIC DNA]</scope>
    <source>
        <strain evidence="10">cv. Tanjil</strain>
        <tissue evidence="9">Whole plant</tissue>
    </source>
</reference>
<feature type="domain" description="PIR2-like helical" evidence="8">
    <location>
        <begin position="69"/>
        <end position="180"/>
    </location>
</feature>
<protein>
    <recommendedName>
        <fullName evidence="8">PIR2-like helical domain-containing protein</fullName>
    </recommendedName>
</protein>
<feature type="coiled-coil region" evidence="5">
    <location>
        <begin position="538"/>
        <end position="565"/>
    </location>
</feature>
<evidence type="ECO:0000259" key="8">
    <source>
        <dbReference type="Pfam" id="PF20235"/>
    </source>
</evidence>
<feature type="region of interest" description="Disordered" evidence="6">
    <location>
        <begin position="1"/>
        <end position="54"/>
    </location>
</feature>
<dbReference type="AlphaFoldDB" id="A0A1J7H0Z7"/>
<dbReference type="Proteomes" id="UP000188354">
    <property type="component" value="Chromosome LG17"/>
</dbReference>
<evidence type="ECO:0000256" key="5">
    <source>
        <dbReference type="SAM" id="Coils"/>
    </source>
</evidence>
<evidence type="ECO:0000313" key="10">
    <source>
        <dbReference type="Proteomes" id="UP000188354"/>
    </source>
</evidence>
<evidence type="ECO:0000256" key="3">
    <source>
        <dbReference type="ARBA" id="ARBA00022989"/>
    </source>
</evidence>
<dbReference type="Gramene" id="OIV94058">
    <property type="protein sequence ID" value="OIV94058"/>
    <property type="gene ID" value="TanjilG_06358"/>
</dbReference>
<dbReference type="Pfam" id="PF11744">
    <property type="entry name" value="ALMT"/>
    <property type="match status" value="2"/>
</dbReference>
<dbReference type="EMBL" id="CM007377">
    <property type="protein sequence ID" value="OIV94058.1"/>
    <property type="molecule type" value="Genomic_DNA"/>
</dbReference>
<dbReference type="PANTHER" id="PTHR46405">
    <property type="entry name" value="OS05G0141500 PROTEIN"/>
    <property type="match status" value="1"/>
</dbReference>
<sequence>MRSNRRAKPSSSSSSTAAAAAAPKPALDDPISKSSADSPQQNPNPNSGSDEADWSCCTEEQMEEFLVLKLEFIYNQAISKLVDLGYSEDIALKAVLSNGHCYGGMDLLDNILSNSLQALDSSKGDTKESNAVFSDLMQLEKYALTGLVCLLQQLRPNMSKGHALWCLLVSDLHIGKASTMEIPVPDIGYTDPDPDVLASSAAVASDASSHGSSGGTEINLKLQREIEFPKRFNLSPSMMSLLKKNAAMFAAGYRANSKRSQTLPAKDTSGSSIAMSNLESTAVSGDPIEKSSVGQCPDDQDIIKDLVSKLCDLSLREKGVVAKDQRDQVIINLLYRIKDLEKQVEERKEWAQQKAVQAARKLTSDMTELKTLRMAKEEVQRLKQGKQSIDDATMKKLSEMESGLRHASVEVDRANVAVRTLEQENAELKAEMEASKLSASETTKACKEVAKREKKLLKKLQTWEKQKAKLEKEIADEKVKILQTQEELDQIRQSQKNAEIKWKEEMEAKEKAVGLVEEVRRSKEADETNNKRRLEALRVRIEIDFQRYKDDVLRLEQELSRLQSCVKSPKLQSNASSGNKSKGPETETIAKLLQELENLEGFSEKNEVNGGRECIVCKKGAGATYMRFFPYVKKNYDYGVVIFLLTFNLITVSSYRVENVLKIAHDRFYTIAIGCAICLFMSLLIFPNWSGEDLHSSTAFKLEGLAKSIEACVNEYFYGEVDAYGDRKSCEDPIYKGYKAVLDSKSTDETLQYVKVGTVLRQFGYTVVALHGCLRTEIQTPGTVRVMFKDPCVRLASEVSKVLIELANSIRNRRHCSPEILSDHLHEALQDLNDAIKSQPRLFLGSNNSQANNMLAIAAAQAGQKTHGKTSLSSVKTDSSALFEWKMKRVPSERSKETEKKVLRPQLSKIAITSLEFSEALPFAAFASLLVETVAKLDLVIEEVEELERLACFKEYRPGDEVVVRCEKPQVDVLENHLPSHGVE</sequence>
<evidence type="ECO:0000256" key="1">
    <source>
        <dbReference type="ARBA" id="ARBA00004141"/>
    </source>
</evidence>
<dbReference type="PANTHER" id="PTHR46405:SF3">
    <property type="entry name" value="RING_U-BOX SUPERFAMILY PROTEIN"/>
    <property type="match status" value="1"/>
</dbReference>
<keyword evidence="10" id="KW-1185">Reference proteome</keyword>
<evidence type="ECO:0000256" key="2">
    <source>
        <dbReference type="ARBA" id="ARBA00022692"/>
    </source>
</evidence>
<gene>
    <name evidence="9" type="ORF">TanjilG_06358</name>
</gene>
<dbReference type="STRING" id="3871.A0A1J7H0Z7"/>
<evidence type="ECO:0000256" key="4">
    <source>
        <dbReference type="ARBA" id="ARBA00023136"/>
    </source>
</evidence>
<dbReference type="Pfam" id="PF20235">
    <property type="entry name" value="PIR2-like_helical"/>
    <property type="match status" value="1"/>
</dbReference>
<accession>A0A1J7H0Z7</accession>
<feature type="coiled-coil region" evidence="5">
    <location>
        <begin position="372"/>
        <end position="501"/>
    </location>
</feature>
<evidence type="ECO:0000256" key="6">
    <source>
        <dbReference type="SAM" id="MobiDB-lite"/>
    </source>
</evidence>
<name>A0A1J7H0Z7_LUPAN</name>
<dbReference type="InterPro" id="IPR046934">
    <property type="entry name" value="PIR2-like"/>
</dbReference>
<keyword evidence="4 7" id="KW-0472">Membrane</keyword>
<evidence type="ECO:0000256" key="7">
    <source>
        <dbReference type="SAM" id="Phobius"/>
    </source>
</evidence>
<dbReference type="GO" id="GO:0015743">
    <property type="term" value="P:malate transport"/>
    <property type="evidence" value="ECO:0007669"/>
    <property type="project" value="InterPro"/>
</dbReference>
<feature type="transmembrane region" description="Helical" evidence="7">
    <location>
        <begin position="636"/>
        <end position="656"/>
    </location>
</feature>